<keyword evidence="1" id="KW-0175">Coiled coil</keyword>
<evidence type="ECO:0000256" key="1">
    <source>
        <dbReference type="SAM" id="Coils"/>
    </source>
</evidence>
<organism evidence="2 3">
    <name type="scientific">Candolleomyces eurysporus</name>
    <dbReference type="NCBI Taxonomy" id="2828524"/>
    <lineage>
        <taxon>Eukaryota</taxon>
        <taxon>Fungi</taxon>
        <taxon>Dikarya</taxon>
        <taxon>Basidiomycota</taxon>
        <taxon>Agaricomycotina</taxon>
        <taxon>Agaricomycetes</taxon>
        <taxon>Agaricomycetidae</taxon>
        <taxon>Agaricales</taxon>
        <taxon>Agaricineae</taxon>
        <taxon>Psathyrellaceae</taxon>
        <taxon>Candolleomyces</taxon>
    </lineage>
</organism>
<dbReference type="OrthoDB" id="10292800at2759"/>
<keyword evidence="3" id="KW-1185">Reference proteome</keyword>
<feature type="coiled-coil region" evidence="1">
    <location>
        <begin position="38"/>
        <end position="65"/>
    </location>
</feature>
<evidence type="ECO:0008006" key="4">
    <source>
        <dbReference type="Google" id="ProtNLM"/>
    </source>
</evidence>
<accession>A0A9W8J1M1</accession>
<name>A0A9W8J1M1_9AGAR</name>
<feature type="non-terminal residue" evidence="2">
    <location>
        <position position="501"/>
    </location>
</feature>
<evidence type="ECO:0000313" key="3">
    <source>
        <dbReference type="Proteomes" id="UP001140091"/>
    </source>
</evidence>
<protein>
    <recommendedName>
        <fullName evidence="4">F-box domain-containing protein</fullName>
    </recommendedName>
</protein>
<dbReference type="AlphaFoldDB" id="A0A9W8J1M1"/>
<reference evidence="2" key="1">
    <citation type="submission" date="2022-06" db="EMBL/GenBank/DDBJ databases">
        <title>Genome Sequence of Candolleomyces eurysporus.</title>
        <authorList>
            <person name="Buettner E."/>
        </authorList>
    </citation>
    <scope>NUCLEOTIDE SEQUENCE</scope>
    <source>
        <strain evidence="2">VTCC 930004</strain>
    </source>
</reference>
<comment type="caution">
    <text evidence="2">The sequence shown here is derived from an EMBL/GenBank/DDBJ whole genome shotgun (WGS) entry which is preliminary data.</text>
</comment>
<evidence type="ECO:0000313" key="2">
    <source>
        <dbReference type="EMBL" id="KAJ2924659.1"/>
    </source>
</evidence>
<sequence>MSAEEDHRLEDLLDSNIPPSSLQYSMAQATIESFDQMLIPLNENIADLQRQLLELQARKEVVEARKQKYMDIISARRRIPDEIVGAFIEEAYTPSLAESPSLPFMLFFKEAHRPPFKGESPLLPFMLVSRAWYRSVCGTARLWTTLYLDLRSTWEEADIRRVVQKATTWYSRAGSVPLHLSLSLSSSNPNNHIFIDYLHSIANKLGNLDFKIEMDTSSDVAFLRQVFRDPDSKGIAWPKMKKLRLSIRSGREVQLADVITHPCKQFQALEDFSIRAHGAIAKFDIPWDALTTLRLGPFSVIWGQGMTYCSILSSCQNLRSLHVGIHRYGSDDTRLYINASHVHVTLPHLTDLSVEHGFLCQHACTSLLDSLTLPSLQSFSCKYTAPDSTIGYSDVPPALTKLIMRSHNSSTIKSISLGLGNALSPGFEDLSELFREVPGLGVLELSGGKIDVDLMEMLPGALNELTLRLAVETARVEFTKYLDDNAPQKARVRIFGGKGRQ</sequence>
<proteinExistence type="predicted"/>
<dbReference type="Gene3D" id="3.80.10.10">
    <property type="entry name" value="Ribonuclease Inhibitor"/>
    <property type="match status" value="1"/>
</dbReference>
<gene>
    <name evidence="2" type="ORF">H1R20_g12425</name>
</gene>
<dbReference type="SUPFAM" id="SSF52047">
    <property type="entry name" value="RNI-like"/>
    <property type="match status" value="1"/>
</dbReference>
<dbReference type="EMBL" id="JANBPK010001210">
    <property type="protein sequence ID" value="KAJ2924659.1"/>
    <property type="molecule type" value="Genomic_DNA"/>
</dbReference>
<dbReference type="Proteomes" id="UP001140091">
    <property type="component" value="Unassembled WGS sequence"/>
</dbReference>
<dbReference type="InterPro" id="IPR032675">
    <property type="entry name" value="LRR_dom_sf"/>
</dbReference>